<organism evidence="1 2">
    <name type="scientific">Belliella pelovolcani</name>
    <dbReference type="NCBI Taxonomy" id="529505"/>
    <lineage>
        <taxon>Bacteria</taxon>
        <taxon>Pseudomonadati</taxon>
        <taxon>Bacteroidota</taxon>
        <taxon>Cytophagia</taxon>
        <taxon>Cytophagales</taxon>
        <taxon>Cyclobacteriaceae</taxon>
        <taxon>Belliella</taxon>
    </lineage>
</organism>
<proteinExistence type="predicted"/>
<dbReference type="AlphaFoldDB" id="A0A1N7MGM8"/>
<gene>
    <name evidence="1" type="ORF">SAMN05421761_10673</name>
</gene>
<dbReference type="OrthoDB" id="833044at2"/>
<name>A0A1N7MGM8_9BACT</name>
<keyword evidence="2" id="KW-1185">Reference proteome</keyword>
<protein>
    <submittedName>
        <fullName evidence="1">Uncharacterized protein</fullName>
    </submittedName>
</protein>
<evidence type="ECO:0000313" key="2">
    <source>
        <dbReference type="Proteomes" id="UP000186026"/>
    </source>
</evidence>
<dbReference type="STRING" id="529505.SAMN05421761_10673"/>
<evidence type="ECO:0000313" key="1">
    <source>
        <dbReference type="EMBL" id="SIS85304.1"/>
    </source>
</evidence>
<reference evidence="2" key="1">
    <citation type="submission" date="2017-01" db="EMBL/GenBank/DDBJ databases">
        <authorList>
            <person name="Varghese N."/>
            <person name="Submissions S."/>
        </authorList>
    </citation>
    <scope>NUCLEOTIDE SEQUENCE [LARGE SCALE GENOMIC DNA]</scope>
    <source>
        <strain evidence="2">DSM 46698</strain>
    </source>
</reference>
<dbReference type="Proteomes" id="UP000186026">
    <property type="component" value="Unassembled WGS sequence"/>
</dbReference>
<accession>A0A1N7MGM8</accession>
<dbReference type="RefSeq" id="WP_076500578.1">
    <property type="nucleotide sequence ID" value="NZ_FTOP01000006.1"/>
</dbReference>
<dbReference type="EMBL" id="FTOP01000006">
    <property type="protein sequence ID" value="SIS85304.1"/>
    <property type="molecule type" value="Genomic_DNA"/>
</dbReference>
<sequence length="386" mass="44039">MKKLLLFTIFIFFYQFSHSQIKSINYDVVSNEINSGVVLPAEEPFYIKGTLPRGIEYVKIRVNRPGKSANQAESYDWKRAFDFEVNQYEIFVANPLKSNTNYDFEFFFYERASEKQMDEVKEAIGENLEAYIKSNFEVSSGGIKAYNNDQVMLSQMNQIVENGLEDYRHFLGRDFPGFSDLVKQKLDQRNKLKLRRARFNILGKSDGDNEKAAYANKYIEELIDAVQNETEQFLSRSLMSLVDIRTVNSYPTEKKPGTLPLNFGYGAFAIKRSLSSTEYLNGPYLGLSLPLGNKTFQKFLGNASFSTGVFLQNFNASSGERISGPIVNLPIYAGLGYKMFRVMRLNAGAVLINMEDISSGVKTDYIQPYVGMSLEFNLWVGLNNRR</sequence>